<proteinExistence type="predicted"/>
<feature type="region of interest" description="Disordered" evidence="1">
    <location>
        <begin position="1"/>
        <end position="111"/>
    </location>
</feature>
<feature type="compositionally biased region" description="Polar residues" evidence="1">
    <location>
        <begin position="9"/>
        <end position="23"/>
    </location>
</feature>
<evidence type="ECO:0000256" key="1">
    <source>
        <dbReference type="SAM" id="MobiDB-lite"/>
    </source>
</evidence>
<dbReference type="AlphaFoldDB" id="A0AA39U5C0"/>
<dbReference type="Proteomes" id="UP001175000">
    <property type="component" value="Unassembled WGS sequence"/>
</dbReference>
<gene>
    <name evidence="2" type="ORF">B0T14DRAFT_325380</name>
</gene>
<reference evidence="2" key="1">
    <citation type="submission" date="2023-06" db="EMBL/GenBank/DDBJ databases">
        <title>Genome-scale phylogeny and comparative genomics of the fungal order Sordariales.</title>
        <authorList>
            <consortium name="Lawrence Berkeley National Laboratory"/>
            <person name="Hensen N."/>
            <person name="Bonometti L."/>
            <person name="Westerberg I."/>
            <person name="Brannstrom I.O."/>
            <person name="Guillou S."/>
            <person name="Cros-Aarteil S."/>
            <person name="Calhoun S."/>
            <person name="Haridas S."/>
            <person name="Kuo A."/>
            <person name="Mondo S."/>
            <person name="Pangilinan J."/>
            <person name="Riley R."/>
            <person name="Labutti K."/>
            <person name="Andreopoulos B."/>
            <person name="Lipzen A."/>
            <person name="Chen C."/>
            <person name="Yanf M."/>
            <person name="Daum C."/>
            <person name="Ng V."/>
            <person name="Clum A."/>
            <person name="Steindorff A."/>
            <person name="Ohm R."/>
            <person name="Martin F."/>
            <person name="Silar P."/>
            <person name="Natvig D."/>
            <person name="Lalanne C."/>
            <person name="Gautier V."/>
            <person name="Ament-Velasquez S.L."/>
            <person name="Kruys A."/>
            <person name="Hutchinson M.I."/>
            <person name="Powell A.J."/>
            <person name="Barry K."/>
            <person name="Miller A.N."/>
            <person name="Grigoriev I.V."/>
            <person name="Debuchy R."/>
            <person name="Gladieux P."/>
            <person name="Thoren M.H."/>
            <person name="Johannesson H."/>
        </authorList>
    </citation>
    <scope>NUCLEOTIDE SEQUENCE</scope>
    <source>
        <strain evidence="2">CBS 606.72</strain>
    </source>
</reference>
<name>A0AA39U5C0_9PEZI</name>
<dbReference type="EMBL" id="JAULSU010000007">
    <property type="protein sequence ID" value="KAK0611295.1"/>
    <property type="molecule type" value="Genomic_DNA"/>
</dbReference>
<feature type="compositionally biased region" description="Polar residues" evidence="1">
    <location>
        <begin position="53"/>
        <end position="101"/>
    </location>
</feature>
<keyword evidence="3" id="KW-1185">Reference proteome</keyword>
<evidence type="ECO:0000313" key="3">
    <source>
        <dbReference type="Proteomes" id="UP001175000"/>
    </source>
</evidence>
<accession>A0AA39U5C0</accession>
<organism evidence="2 3">
    <name type="scientific">Immersiella caudata</name>
    <dbReference type="NCBI Taxonomy" id="314043"/>
    <lineage>
        <taxon>Eukaryota</taxon>
        <taxon>Fungi</taxon>
        <taxon>Dikarya</taxon>
        <taxon>Ascomycota</taxon>
        <taxon>Pezizomycotina</taxon>
        <taxon>Sordariomycetes</taxon>
        <taxon>Sordariomycetidae</taxon>
        <taxon>Sordariales</taxon>
        <taxon>Lasiosphaeriaceae</taxon>
        <taxon>Immersiella</taxon>
    </lineage>
</organism>
<sequence length="299" mass="32034">MDFSELNPKGQNCPSSVQKSTPALNAAGRSSPPKASSLISIATMGEGPARFGTSAQPNVGRTTPTSLASLVTSEPQTASTATPRWTSSTTREKPSSMSASAESRFHDGISSRSTTIDGTPLCRLGYILALCRRTDAGVRQSLAISLPSPPITSLNGCLSVGPGGGLPQLELSSASRWQDLINLLILISRHPDLDGPLLPFYRDAAISRDVISRPSFHLNISPKNFWLVDNCWSDQLLGCCLRRSVGDNLRRMMAMLGFCSRLQDALVPPCDRPCWVGLIGSINIRHGCQESLSLRRATG</sequence>
<comment type="caution">
    <text evidence="2">The sequence shown here is derived from an EMBL/GenBank/DDBJ whole genome shotgun (WGS) entry which is preliminary data.</text>
</comment>
<evidence type="ECO:0000313" key="2">
    <source>
        <dbReference type="EMBL" id="KAK0611295.1"/>
    </source>
</evidence>
<protein>
    <submittedName>
        <fullName evidence="2">Uncharacterized protein</fullName>
    </submittedName>
</protein>